<dbReference type="CDD" id="cd07377">
    <property type="entry name" value="WHTH_GntR"/>
    <property type="match status" value="1"/>
</dbReference>
<reference evidence="6" key="1">
    <citation type="submission" date="2018-05" db="EMBL/GenBank/DDBJ databases">
        <title>Azospirillum thermophila sp. nov., a novel isolated from hot spring.</title>
        <authorList>
            <person name="Zhao Z."/>
        </authorList>
    </citation>
    <scope>NUCLEOTIDE SEQUENCE [LARGE SCALE GENOMIC DNA]</scope>
    <source>
        <strain evidence="6">CFH 70021</strain>
    </source>
</reference>
<gene>
    <name evidence="5" type="ORF">DEW08_19645</name>
</gene>
<dbReference type="PANTHER" id="PTHR43537:SF45">
    <property type="entry name" value="GNTR FAMILY REGULATORY PROTEIN"/>
    <property type="match status" value="1"/>
</dbReference>
<evidence type="ECO:0000256" key="1">
    <source>
        <dbReference type="ARBA" id="ARBA00023015"/>
    </source>
</evidence>
<dbReference type="SUPFAM" id="SSF46785">
    <property type="entry name" value="Winged helix' DNA-binding domain"/>
    <property type="match status" value="1"/>
</dbReference>
<dbReference type="InterPro" id="IPR000524">
    <property type="entry name" value="Tscrpt_reg_HTH_GntR"/>
</dbReference>
<evidence type="ECO:0000256" key="2">
    <source>
        <dbReference type="ARBA" id="ARBA00023125"/>
    </source>
</evidence>
<dbReference type="PANTHER" id="PTHR43537">
    <property type="entry name" value="TRANSCRIPTIONAL REGULATOR, GNTR FAMILY"/>
    <property type="match status" value="1"/>
</dbReference>
<dbReference type="InterPro" id="IPR011711">
    <property type="entry name" value="GntR_C"/>
</dbReference>
<keyword evidence="6" id="KW-1185">Reference proteome</keyword>
<dbReference type="PROSITE" id="PS50949">
    <property type="entry name" value="HTH_GNTR"/>
    <property type="match status" value="1"/>
</dbReference>
<dbReference type="GO" id="GO:0003700">
    <property type="term" value="F:DNA-binding transcription factor activity"/>
    <property type="evidence" value="ECO:0007669"/>
    <property type="project" value="InterPro"/>
</dbReference>
<name>A0A2S2CVJ3_9PROT</name>
<dbReference type="Proteomes" id="UP000245629">
    <property type="component" value="Chromosome 3"/>
</dbReference>
<protein>
    <submittedName>
        <fullName evidence="5">GntR family transcriptional regulator</fullName>
    </submittedName>
</protein>
<dbReference type="SUPFAM" id="SSF48008">
    <property type="entry name" value="GntR ligand-binding domain-like"/>
    <property type="match status" value="1"/>
</dbReference>
<dbReference type="Gene3D" id="1.20.120.530">
    <property type="entry name" value="GntR ligand-binding domain-like"/>
    <property type="match status" value="1"/>
</dbReference>
<proteinExistence type="predicted"/>
<organism evidence="5 6">
    <name type="scientific">Azospirillum thermophilum</name>
    <dbReference type="NCBI Taxonomy" id="2202148"/>
    <lineage>
        <taxon>Bacteria</taxon>
        <taxon>Pseudomonadati</taxon>
        <taxon>Pseudomonadota</taxon>
        <taxon>Alphaproteobacteria</taxon>
        <taxon>Rhodospirillales</taxon>
        <taxon>Azospirillaceae</taxon>
        <taxon>Azospirillum</taxon>
    </lineage>
</organism>
<keyword evidence="2" id="KW-0238">DNA-binding</keyword>
<dbReference type="PRINTS" id="PR00035">
    <property type="entry name" value="HTHGNTR"/>
</dbReference>
<dbReference type="EMBL" id="CP029354">
    <property type="protein sequence ID" value="AWK88307.1"/>
    <property type="molecule type" value="Genomic_DNA"/>
</dbReference>
<sequence>MVPGAGIPADGQPAADLAAASIRTDILEGRLAPGQQLVEVELVERLGISRNTLREAFRQLCREGLAVHHRHRGVSVRTVTAADVAEIFTIRRTLELQALGSANPYVPPDLLTAMDGVVTACGEAAARGDWRGVGTASLRFHGLIVRLIGSPQIDVFFQTILAQLRLTFAIHPDEEAFQRPWVAEDRGLLTLLEHGEQAAAHDTLALYLDESERRLLRLFRPSAAFPGDDRR</sequence>
<dbReference type="InterPro" id="IPR036388">
    <property type="entry name" value="WH-like_DNA-bd_sf"/>
</dbReference>
<feature type="domain" description="HTH gntR-type" evidence="4">
    <location>
        <begin position="12"/>
        <end position="79"/>
    </location>
</feature>
<dbReference type="RefSeq" id="WP_109330449.1">
    <property type="nucleotide sequence ID" value="NZ_CP029354.1"/>
</dbReference>
<dbReference type="SMART" id="SM00345">
    <property type="entry name" value="HTH_GNTR"/>
    <property type="match status" value="1"/>
</dbReference>
<dbReference type="Pfam" id="PF07729">
    <property type="entry name" value="FCD"/>
    <property type="match status" value="1"/>
</dbReference>
<evidence type="ECO:0000313" key="6">
    <source>
        <dbReference type="Proteomes" id="UP000245629"/>
    </source>
</evidence>
<dbReference type="AlphaFoldDB" id="A0A2S2CVJ3"/>
<evidence type="ECO:0000256" key="3">
    <source>
        <dbReference type="ARBA" id="ARBA00023163"/>
    </source>
</evidence>
<dbReference type="InterPro" id="IPR008920">
    <property type="entry name" value="TF_FadR/GntR_C"/>
</dbReference>
<dbReference type="InterPro" id="IPR036390">
    <property type="entry name" value="WH_DNA-bd_sf"/>
</dbReference>
<dbReference type="Gene3D" id="1.10.10.10">
    <property type="entry name" value="Winged helix-like DNA-binding domain superfamily/Winged helix DNA-binding domain"/>
    <property type="match status" value="1"/>
</dbReference>
<accession>A0A2S2CVJ3</accession>
<dbReference type="Pfam" id="PF00392">
    <property type="entry name" value="GntR"/>
    <property type="match status" value="1"/>
</dbReference>
<dbReference type="SMART" id="SM00895">
    <property type="entry name" value="FCD"/>
    <property type="match status" value="1"/>
</dbReference>
<dbReference type="KEGG" id="azz:DEW08_19645"/>
<keyword evidence="3" id="KW-0804">Transcription</keyword>
<dbReference type="OrthoDB" id="9812290at2"/>
<dbReference type="GO" id="GO:0003677">
    <property type="term" value="F:DNA binding"/>
    <property type="evidence" value="ECO:0007669"/>
    <property type="project" value="UniProtKB-KW"/>
</dbReference>
<keyword evidence="1" id="KW-0805">Transcription regulation</keyword>
<evidence type="ECO:0000313" key="5">
    <source>
        <dbReference type="EMBL" id="AWK88307.1"/>
    </source>
</evidence>
<evidence type="ECO:0000259" key="4">
    <source>
        <dbReference type="PROSITE" id="PS50949"/>
    </source>
</evidence>